<comment type="caution">
    <text evidence="6">Lacks conserved residue(s) required for the propagation of feature annotation.</text>
</comment>
<comment type="similarity">
    <text evidence="6">Belongs to the TVP38/TMEM64 family.</text>
</comment>
<keyword evidence="4 6" id="KW-1133">Transmembrane helix</keyword>
<gene>
    <name evidence="8" type="ORF">A11A3_08990</name>
</gene>
<evidence type="ECO:0000313" key="9">
    <source>
        <dbReference type="Proteomes" id="UP000010164"/>
    </source>
</evidence>
<dbReference type="Pfam" id="PF09335">
    <property type="entry name" value="VTT_dom"/>
    <property type="match status" value="1"/>
</dbReference>
<proteinExistence type="inferred from homology"/>
<dbReference type="PANTHER" id="PTHR12677:SF59">
    <property type="entry name" value="GOLGI APPARATUS MEMBRANE PROTEIN TVP38-RELATED"/>
    <property type="match status" value="1"/>
</dbReference>
<evidence type="ECO:0000259" key="7">
    <source>
        <dbReference type="Pfam" id="PF09335"/>
    </source>
</evidence>
<keyword evidence="3 6" id="KW-0812">Transmembrane</keyword>
<feature type="transmembrane region" description="Helical" evidence="6">
    <location>
        <begin position="55"/>
        <end position="81"/>
    </location>
</feature>
<organism evidence="8 9">
    <name type="scientific">Alcanivorax hongdengensis A-11-3</name>
    <dbReference type="NCBI Taxonomy" id="1177179"/>
    <lineage>
        <taxon>Bacteria</taxon>
        <taxon>Pseudomonadati</taxon>
        <taxon>Pseudomonadota</taxon>
        <taxon>Gammaproteobacteria</taxon>
        <taxon>Oceanospirillales</taxon>
        <taxon>Alcanivoracaceae</taxon>
        <taxon>Alcanivorax</taxon>
    </lineage>
</organism>
<feature type="domain" description="VTT" evidence="7">
    <location>
        <begin position="68"/>
        <end position="183"/>
    </location>
</feature>
<dbReference type="InterPro" id="IPR032816">
    <property type="entry name" value="VTT_dom"/>
</dbReference>
<comment type="subcellular location">
    <subcellularLocation>
        <location evidence="1 6">Cell membrane</location>
        <topology evidence="1 6">Multi-pass membrane protein</topology>
    </subcellularLocation>
</comment>
<keyword evidence="2 6" id="KW-1003">Cell membrane</keyword>
<comment type="caution">
    <text evidence="8">The sequence shown here is derived from an EMBL/GenBank/DDBJ whole genome shotgun (WGS) entry which is preliminary data.</text>
</comment>
<sequence>MSISSFVSRYKRLLLVLAMLVLLALVMEVTGLREQLSLAFLRDLLQHNPVSGVLIFIVIFMLGNLVQLPGWIFLAAAILALGTVEGGLVTYVAACLSCLVTFVVVRGLGGQALEQIDKPLARRILDRLDSHPVRSVALLRLLFQTMPALNYTLALTGVRLREYMIGTLVGLPLPLLLYCLFFDRIARVMHLL</sequence>
<dbReference type="STRING" id="1177179.A11A3_08990"/>
<evidence type="ECO:0000313" key="8">
    <source>
        <dbReference type="EMBL" id="EKF74323.1"/>
    </source>
</evidence>
<dbReference type="EMBL" id="AMRJ01000012">
    <property type="protein sequence ID" value="EKF74323.1"/>
    <property type="molecule type" value="Genomic_DNA"/>
</dbReference>
<dbReference type="Proteomes" id="UP000010164">
    <property type="component" value="Unassembled WGS sequence"/>
</dbReference>
<protein>
    <recommendedName>
        <fullName evidence="6">TVP38/TMEM64 family membrane protein</fullName>
    </recommendedName>
</protein>
<feature type="transmembrane region" description="Helical" evidence="6">
    <location>
        <begin position="88"/>
        <end position="109"/>
    </location>
</feature>
<dbReference type="AlphaFoldDB" id="L0WC18"/>
<evidence type="ECO:0000256" key="2">
    <source>
        <dbReference type="ARBA" id="ARBA00022475"/>
    </source>
</evidence>
<keyword evidence="5 6" id="KW-0472">Membrane</keyword>
<reference evidence="8 9" key="1">
    <citation type="journal article" date="2012" name="J. Bacteriol.">
        <title>Genome Sequence of the Alkane-Degrading Bacterium Alcanivorax hongdengensis Type Strain A-11-3.</title>
        <authorList>
            <person name="Lai Q."/>
            <person name="Shao Z."/>
        </authorList>
    </citation>
    <scope>NUCLEOTIDE SEQUENCE [LARGE SCALE GENOMIC DNA]</scope>
    <source>
        <strain evidence="8 9">A-11-3</strain>
    </source>
</reference>
<dbReference type="GO" id="GO:0005886">
    <property type="term" value="C:plasma membrane"/>
    <property type="evidence" value="ECO:0007669"/>
    <property type="project" value="UniProtKB-SubCell"/>
</dbReference>
<evidence type="ECO:0000256" key="3">
    <source>
        <dbReference type="ARBA" id="ARBA00022692"/>
    </source>
</evidence>
<dbReference type="RefSeq" id="WP_008928977.1">
    <property type="nucleotide sequence ID" value="NZ_AMRJ01000012.1"/>
</dbReference>
<evidence type="ECO:0000256" key="6">
    <source>
        <dbReference type="RuleBase" id="RU366058"/>
    </source>
</evidence>
<evidence type="ECO:0000256" key="1">
    <source>
        <dbReference type="ARBA" id="ARBA00004651"/>
    </source>
</evidence>
<evidence type="ECO:0000256" key="4">
    <source>
        <dbReference type="ARBA" id="ARBA00022989"/>
    </source>
</evidence>
<name>L0WC18_9GAMM</name>
<feature type="transmembrane region" description="Helical" evidence="6">
    <location>
        <begin position="163"/>
        <end position="182"/>
    </location>
</feature>
<dbReference type="PANTHER" id="PTHR12677">
    <property type="entry name" value="GOLGI APPARATUS MEMBRANE PROTEIN TVP38-RELATED"/>
    <property type="match status" value="1"/>
</dbReference>
<keyword evidence="9" id="KW-1185">Reference proteome</keyword>
<accession>L0WC18</accession>
<dbReference type="PATRIC" id="fig|1177179.3.peg.1796"/>
<evidence type="ECO:0000256" key="5">
    <source>
        <dbReference type="ARBA" id="ARBA00023136"/>
    </source>
</evidence>
<dbReference type="eggNOG" id="COG0398">
    <property type="taxonomic scope" value="Bacteria"/>
</dbReference>
<dbReference type="InterPro" id="IPR015414">
    <property type="entry name" value="TMEM64"/>
</dbReference>